<dbReference type="EMBL" id="CP058708">
    <property type="protein sequence ID" value="QLH48867.1"/>
    <property type="molecule type" value="Genomic_DNA"/>
</dbReference>
<evidence type="ECO:0000313" key="5">
    <source>
        <dbReference type="Proteomes" id="UP000021315"/>
    </source>
</evidence>
<evidence type="ECO:0000313" key="3">
    <source>
        <dbReference type="EMBL" id="KFB77669.1"/>
    </source>
</evidence>
<dbReference type="Proteomes" id="UP000021315">
    <property type="component" value="Unassembled WGS sequence"/>
</dbReference>
<dbReference type="EMBL" id="JDST02000019">
    <property type="protein sequence ID" value="KFB77669.1"/>
    <property type="molecule type" value="Genomic_DNA"/>
</dbReference>
<gene>
    <name evidence="3" type="ORF">AW06_001189</name>
    <name evidence="4" type="ORF">HWD57_02985</name>
</gene>
<dbReference type="InterPro" id="IPR000468">
    <property type="entry name" value="Barstar"/>
</dbReference>
<dbReference type="Gene3D" id="3.30.370.10">
    <property type="entry name" value="Barstar-like"/>
    <property type="match status" value="1"/>
</dbReference>
<keyword evidence="5" id="KW-1185">Reference proteome</keyword>
<dbReference type="Pfam" id="PF01337">
    <property type="entry name" value="Barstar"/>
    <property type="match status" value="1"/>
</dbReference>
<feature type="domain" description="Barstar (barnase inhibitor)" evidence="2">
    <location>
        <begin position="51"/>
        <end position="133"/>
    </location>
</feature>
<evidence type="ECO:0000259" key="2">
    <source>
        <dbReference type="Pfam" id="PF01337"/>
    </source>
</evidence>
<evidence type="ECO:0000313" key="6">
    <source>
        <dbReference type="Proteomes" id="UP000509684"/>
    </source>
</evidence>
<accession>A0A080MK59</accession>
<name>A0A080MK59_9PROT</name>
<proteinExistence type="inferred from homology"/>
<organism evidence="3 5">
    <name type="scientific">Candidatus Accumulibacter cognatus</name>
    <dbReference type="NCBI Taxonomy" id="2954383"/>
    <lineage>
        <taxon>Bacteria</taxon>
        <taxon>Pseudomonadati</taxon>
        <taxon>Pseudomonadota</taxon>
        <taxon>Betaproteobacteria</taxon>
        <taxon>Candidatus Accumulibacter</taxon>
    </lineage>
</organism>
<evidence type="ECO:0000313" key="4">
    <source>
        <dbReference type="EMBL" id="QLH48867.1"/>
    </source>
</evidence>
<dbReference type="RefSeq" id="WP_273704388.1">
    <property type="nucleotide sequence ID" value="NZ_JDST02000019.1"/>
</dbReference>
<reference evidence="3 5" key="1">
    <citation type="submission" date="2014-02" db="EMBL/GenBank/DDBJ databases">
        <title>Expanding our view of genomic diversity in Candidatus Accumulibacter clades.</title>
        <authorList>
            <person name="Skennerton C.T."/>
            <person name="Barr J.J."/>
            <person name="Slater F.R."/>
            <person name="Bond P.L."/>
            <person name="Tyson G.W."/>
        </authorList>
    </citation>
    <scope>NUCLEOTIDE SEQUENCE [LARGE SCALE GENOMIC DNA]</scope>
    <source>
        <strain evidence="5">SK-02</strain>
    </source>
</reference>
<dbReference type="KEGG" id="acog:HWD57_02985"/>
<reference evidence="4" key="3">
    <citation type="submission" date="2020-06" db="EMBL/GenBank/DDBJ databases">
        <authorList>
            <person name="Arumugam K."/>
            <person name="Besarab I."/>
            <person name="Haryono M."/>
            <person name="Bagci C."/>
            <person name="Beier S."/>
            <person name="Buchfink B."/>
            <person name="Gorska A."/>
            <person name="Qiu G."/>
            <person name="Huson D.H."/>
            <person name="Williams R.B."/>
        </authorList>
    </citation>
    <scope>NUCLEOTIDE SEQUENCE</scope>
    <source>
        <strain evidence="4">SSA1</strain>
    </source>
</reference>
<reference evidence="4 6" key="2">
    <citation type="journal article" date="2019" name="Microbiome">
        <title>Annotated bacterial chromosomes from frame-shift-corrected long-read metagenomic data.</title>
        <authorList>
            <person name="Arumugam K."/>
            <person name="Bagci C."/>
            <person name="Bessarab I."/>
            <person name="Beier S."/>
            <person name="Buchfink B."/>
            <person name="Gorska A."/>
            <person name="Qiu G."/>
            <person name="Huson D.H."/>
            <person name="Williams R.B.H."/>
        </authorList>
    </citation>
    <scope>NUCLEOTIDE SEQUENCE [LARGE SCALE GENOMIC DNA]</scope>
    <source>
        <strain evidence="4">SSA1</strain>
    </source>
</reference>
<dbReference type="SUPFAM" id="SSF52038">
    <property type="entry name" value="Barstar-related"/>
    <property type="match status" value="1"/>
</dbReference>
<protein>
    <submittedName>
        <fullName evidence="3">Barstar (Barnase inhibitor)</fullName>
    </submittedName>
    <submittedName>
        <fullName evidence="4">Barstar family protein</fullName>
    </submittedName>
</protein>
<dbReference type="InterPro" id="IPR035905">
    <property type="entry name" value="Barstar-like_sf"/>
</dbReference>
<dbReference type="STRING" id="1453999.AW06_001189"/>
<accession>A0A7D5N9C7</accession>
<dbReference type="AlphaFoldDB" id="A0A080MK59"/>
<comment type="similarity">
    <text evidence="1">Belongs to the barstar family.</text>
</comment>
<sequence length="147" mass="16156">MSQNDLQNLLVDATQAGIYHLPVTAHRVVKAAAEAAGLACFDVSFDDSDCIDSVLSTLGRDLDLPEWYGHNLDALKDCLTDFSWFEAAGYVLIITRAEILQAQDPVSFHAVNEVFAAAIAEWRLQDLPMWVFYDLRADGLAALPTLA</sequence>
<dbReference type="Proteomes" id="UP000509684">
    <property type="component" value="Chromosome"/>
</dbReference>
<evidence type="ECO:0000256" key="1">
    <source>
        <dbReference type="ARBA" id="ARBA00006845"/>
    </source>
</evidence>